<dbReference type="EMBL" id="NAFI01000179">
    <property type="protein sequence ID" value="OSJ06456.1"/>
    <property type="molecule type" value="Genomic_DNA"/>
</dbReference>
<dbReference type="FunFam" id="2.10.70.100:FF:000001">
    <property type="entry name" value="Sensory transduction histidine kinase"/>
    <property type="match status" value="1"/>
</dbReference>
<evidence type="ECO:0000256" key="2">
    <source>
        <dbReference type="ARBA" id="ARBA00004429"/>
    </source>
</evidence>
<protein>
    <recommendedName>
        <fullName evidence="3">histidine kinase</fullName>
        <ecNumber evidence="3">2.7.13.3</ecNumber>
    </recommendedName>
</protein>
<keyword evidence="10" id="KW-0547">Nucleotide-binding</keyword>
<dbReference type="InterPro" id="IPR005467">
    <property type="entry name" value="His_kinase_dom"/>
</dbReference>
<dbReference type="PRINTS" id="PR00344">
    <property type="entry name" value="BCTRLSENSOR"/>
</dbReference>
<evidence type="ECO:0000256" key="9">
    <source>
        <dbReference type="ARBA" id="ARBA00022737"/>
    </source>
</evidence>
<evidence type="ECO:0000259" key="17">
    <source>
        <dbReference type="PROSITE" id="PS50112"/>
    </source>
</evidence>
<dbReference type="GO" id="GO:0005524">
    <property type="term" value="F:ATP binding"/>
    <property type="evidence" value="ECO:0007669"/>
    <property type="project" value="UniProtKB-KW"/>
</dbReference>
<dbReference type="EC" id="2.7.13.3" evidence="3"/>
<keyword evidence="15" id="KW-0472">Membrane</keyword>
<dbReference type="Pfam" id="PF13426">
    <property type="entry name" value="PAS_9"/>
    <property type="match status" value="1"/>
</dbReference>
<evidence type="ECO:0000256" key="4">
    <source>
        <dbReference type="ARBA" id="ARBA00022475"/>
    </source>
</evidence>
<dbReference type="FunFam" id="3.30.450.20:FF:000179">
    <property type="entry name" value="PAS domain-containing sensor histidine kinase"/>
    <property type="match status" value="1"/>
</dbReference>
<dbReference type="Pfam" id="PF00512">
    <property type="entry name" value="HisKA"/>
    <property type="match status" value="1"/>
</dbReference>
<dbReference type="PANTHER" id="PTHR43304">
    <property type="entry name" value="PHYTOCHROME-LIKE PROTEIN CPH1"/>
    <property type="match status" value="1"/>
</dbReference>
<gene>
    <name evidence="19" type="ORF">BSZ18_22830</name>
</gene>
<dbReference type="InterPro" id="IPR036097">
    <property type="entry name" value="HisK_dim/P_sf"/>
</dbReference>
<feature type="domain" description="Histidine kinase" evidence="16">
    <location>
        <begin position="602"/>
        <end position="821"/>
    </location>
</feature>
<dbReference type="SMART" id="SM00086">
    <property type="entry name" value="PAC"/>
    <property type="match status" value="4"/>
</dbReference>
<dbReference type="InterPro" id="IPR036890">
    <property type="entry name" value="HATPase_C_sf"/>
</dbReference>
<keyword evidence="5" id="KW-0997">Cell inner membrane</keyword>
<comment type="subcellular location">
    <subcellularLocation>
        <location evidence="2">Cell inner membrane</location>
        <topology evidence="2">Multi-pass membrane protein</topology>
    </subcellularLocation>
</comment>
<evidence type="ECO:0000259" key="18">
    <source>
        <dbReference type="PROSITE" id="PS50113"/>
    </source>
</evidence>
<dbReference type="AlphaFoldDB" id="A0A1X3FHD8"/>
<dbReference type="Pfam" id="PF00989">
    <property type="entry name" value="PAS"/>
    <property type="match status" value="1"/>
</dbReference>
<dbReference type="SUPFAM" id="SSF55785">
    <property type="entry name" value="PYP-like sensor domain (PAS domain)"/>
    <property type="match status" value="4"/>
</dbReference>
<dbReference type="SMART" id="SM00388">
    <property type="entry name" value="HisKA"/>
    <property type="match status" value="1"/>
</dbReference>
<keyword evidence="9" id="KW-0677">Repeat</keyword>
<evidence type="ECO:0000256" key="1">
    <source>
        <dbReference type="ARBA" id="ARBA00000085"/>
    </source>
</evidence>
<evidence type="ECO:0000256" key="12">
    <source>
        <dbReference type="ARBA" id="ARBA00022840"/>
    </source>
</evidence>
<dbReference type="InterPro" id="IPR003594">
    <property type="entry name" value="HATPase_dom"/>
</dbReference>
<dbReference type="CDD" id="cd00082">
    <property type="entry name" value="HisKA"/>
    <property type="match status" value="1"/>
</dbReference>
<dbReference type="GO" id="GO:0042802">
    <property type="term" value="F:identical protein binding"/>
    <property type="evidence" value="ECO:0007669"/>
    <property type="project" value="UniProtKB-ARBA"/>
</dbReference>
<dbReference type="InterPro" id="IPR013767">
    <property type="entry name" value="PAS_fold"/>
</dbReference>
<feature type="domain" description="PAC" evidence="18">
    <location>
        <begin position="139"/>
        <end position="190"/>
    </location>
</feature>
<keyword evidence="12" id="KW-0067">ATP-binding</keyword>
<dbReference type="InterPro" id="IPR004358">
    <property type="entry name" value="Sig_transdc_His_kin-like_C"/>
</dbReference>
<evidence type="ECO:0000256" key="11">
    <source>
        <dbReference type="ARBA" id="ARBA00022777"/>
    </source>
</evidence>
<keyword evidence="6" id="KW-0597">Phosphoprotein</keyword>
<keyword evidence="13" id="KW-1133">Transmembrane helix</keyword>
<dbReference type="GO" id="GO:0005886">
    <property type="term" value="C:plasma membrane"/>
    <property type="evidence" value="ECO:0007669"/>
    <property type="project" value="UniProtKB-SubCell"/>
</dbReference>
<evidence type="ECO:0000256" key="15">
    <source>
        <dbReference type="ARBA" id="ARBA00023136"/>
    </source>
</evidence>
<dbReference type="GO" id="GO:0000155">
    <property type="term" value="F:phosphorelay sensor kinase activity"/>
    <property type="evidence" value="ECO:0007669"/>
    <property type="project" value="InterPro"/>
</dbReference>
<dbReference type="NCBIfam" id="TIGR00229">
    <property type="entry name" value="sensory_box"/>
    <property type="match status" value="4"/>
</dbReference>
<name>A0A1X3FHD8_9BRAD</name>
<dbReference type="GO" id="GO:0006355">
    <property type="term" value="P:regulation of DNA-templated transcription"/>
    <property type="evidence" value="ECO:0007669"/>
    <property type="project" value="InterPro"/>
</dbReference>
<dbReference type="InterPro" id="IPR000700">
    <property type="entry name" value="PAS-assoc_C"/>
</dbReference>
<proteinExistence type="predicted"/>
<keyword evidence="14" id="KW-0902">Two-component regulatory system</keyword>
<evidence type="ECO:0000256" key="10">
    <source>
        <dbReference type="ARBA" id="ARBA00022741"/>
    </source>
</evidence>
<dbReference type="Gene3D" id="1.10.287.130">
    <property type="match status" value="1"/>
</dbReference>
<dbReference type="CDD" id="cd00130">
    <property type="entry name" value="PAS"/>
    <property type="match status" value="3"/>
</dbReference>
<sequence>MLYSPCPTRAGTLAMMPGQIAKLGNSAAQFLLGGLAALRSLGNAGKGEPATGDGWRQDNADLRDAVKQWRQVFEHNPVMYFMVDPAGTVLNVNTFGAAQLGYTAAELTGQSVLNVFFEEDRDFVRRCVGLCLETVDQSHTWEIRKIRKDGSVLWVRENAKAMRRGDGTPIVLVACENITQRKEAEDALRQSEAYLAQAQELSRTGSFGLSLATREAVWSRETFRIFQCDPQVKPTLDFVFQRIHPEDRNAVSKTLDRAFREVGDFDHEYRLLMPDGTIKYLHSVARVVRHGSGHIEFVGAVTDVTTAKETEQRLRRSEAYLTEAQRLSHTSSWAWNVRSQEFAYRSAELYRLFGFNPDQIDLSAQAFQQRILAEDFRRIVDVERQAIRQKQPFEVDFRILRPDGSVRHVHTEGHPVVGGDGDVTEIIGTHVDVTEQFAARQALQKAFDELKLSEQRFRDYAETASDWFWESGPDHRITRISEHADTAGPVPTGVIGLARWDIPPDAELEPEKWERHRATLDAHLPFRDLVYRSKDRNGSPIYVRTSGKPLHDANGNFLGYRGVSSDVTAAIRAEQAEEALRKAQAELAHVTRVTMLGELTASIAHEINQPLAAVISNADACIGWLGREPAQLNAARRSVEWIVEDANRASEVIRRIRTLAKKTEIEMAPVDMNQLVRETVALVRRELATHAVSVRMELASALPSVCGDRIQLQQVLINLVMNGIEAMHANVDRPRELAIRSSQASEHGEGRMLLIVTDSGVGLGDGATERIFTPFFTTKPSGLGMGLSICRSIIEAHAGRLSAFPNDGSGATFQIALPLPIEDTS</sequence>
<keyword evidence="7" id="KW-0808">Transferase</keyword>
<keyword evidence="11 19" id="KW-0418">Kinase</keyword>
<dbReference type="FunFam" id="1.10.287.130:FF:000055">
    <property type="entry name" value="Two-component sensor histidine kinase"/>
    <property type="match status" value="1"/>
</dbReference>
<dbReference type="SMART" id="SM00091">
    <property type="entry name" value="PAS"/>
    <property type="match status" value="3"/>
</dbReference>
<comment type="catalytic activity">
    <reaction evidence="1">
        <text>ATP + protein L-histidine = ADP + protein N-phospho-L-histidine.</text>
        <dbReference type="EC" id="2.7.13.3"/>
    </reaction>
</comment>
<keyword evidence="4" id="KW-1003">Cell membrane</keyword>
<keyword evidence="8" id="KW-0812">Transmembrane</keyword>
<dbReference type="OrthoDB" id="9789238at2"/>
<evidence type="ECO:0000256" key="3">
    <source>
        <dbReference type="ARBA" id="ARBA00012438"/>
    </source>
</evidence>
<dbReference type="Gene3D" id="3.30.565.10">
    <property type="entry name" value="Histidine kinase-like ATPase, C-terminal domain"/>
    <property type="match status" value="1"/>
</dbReference>
<dbReference type="InterPro" id="IPR003661">
    <property type="entry name" value="HisK_dim/P_dom"/>
</dbReference>
<evidence type="ECO:0000256" key="6">
    <source>
        <dbReference type="ARBA" id="ARBA00022553"/>
    </source>
</evidence>
<dbReference type="SMART" id="SM00387">
    <property type="entry name" value="HATPase_c"/>
    <property type="match status" value="1"/>
</dbReference>
<dbReference type="InterPro" id="IPR000014">
    <property type="entry name" value="PAS"/>
</dbReference>
<comment type="caution">
    <text evidence="19">The sequence shown here is derived from an EMBL/GenBank/DDBJ whole genome shotgun (WGS) entry which is preliminary data.</text>
</comment>
<dbReference type="Gene3D" id="2.10.70.100">
    <property type="match status" value="2"/>
</dbReference>
<evidence type="ECO:0000256" key="7">
    <source>
        <dbReference type="ARBA" id="ARBA00022679"/>
    </source>
</evidence>
<evidence type="ECO:0000256" key="14">
    <source>
        <dbReference type="ARBA" id="ARBA00023012"/>
    </source>
</evidence>
<reference evidence="19 20" key="1">
    <citation type="submission" date="2017-03" db="EMBL/GenBank/DDBJ databases">
        <title>Whole genome sequences of fourteen strains of Bradyrhizobium canariense and one strain of Bradyrhizobium japonicum isolated from Lupinus (Papilionoideae: Genisteae) species in Algeria.</title>
        <authorList>
            <person name="Crovadore J."/>
            <person name="Chekireb D."/>
            <person name="Brachmann A."/>
            <person name="Chablais R."/>
            <person name="Cochard B."/>
            <person name="Lefort F."/>
        </authorList>
    </citation>
    <scope>NUCLEOTIDE SEQUENCE [LARGE SCALE GENOMIC DNA]</scope>
    <source>
        <strain evidence="19 20">UBMA195</strain>
    </source>
</reference>
<feature type="domain" description="PAS" evidence="17">
    <location>
        <begin position="65"/>
        <end position="135"/>
    </location>
</feature>
<dbReference type="PROSITE" id="PS50112">
    <property type="entry name" value="PAS"/>
    <property type="match status" value="1"/>
</dbReference>
<dbReference type="Gene3D" id="3.30.450.20">
    <property type="entry name" value="PAS domain"/>
    <property type="match status" value="4"/>
</dbReference>
<dbReference type="PROSITE" id="PS50113">
    <property type="entry name" value="PAC"/>
    <property type="match status" value="4"/>
</dbReference>
<dbReference type="FunFam" id="3.30.565.10:FF:000042">
    <property type="entry name" value="Two-component sensor histidine kinase KdpD"/>
    <property type="match status" value="1"/>
</dbReference>
<dbReference type="InterPro" id="IPR013655">
    <property type="entry name" value="PAS_fold_3"/>
</dbReference>
<evidence type="ECO:0000256" key="5">
    <source>
        <dbReference type="ARBA" id="ARBA00022519"/>
    </source>
</evidence>
<feature type="domain" description="PAC" evidence="18">
    <location>
        <begin position="265"/>
        <end position="316"/>
    </location>
</feature>
<dbReference type="SUPFAM" id="SSF47384">
    <property type="entry name" value="Homodimeric domain of signal transducing histidine kinase"/>
    <property type="match status" value="1"/>
</dbReference>
<dbReference type="FunFam" id="3.30.450.20:FF:000088">
    <property type="entry name" value="Sensory transduction histidine kinase"/>
    <property type="match status" value="1"/>
</dbReference>
<evidence type="ECO:0000259" key="16">
    <source>
        <dbReference type="PROSITE" id="PS50109"/>
    </source>
</evidence>
<dbReference type="InterPro" id="IPR052162">
    <property type="entry name" value="Sensor_kinase/Photoreceptor"/>
</dbReference>
<dbReference type="InterPro" id="IPR035965">
    <property type="entry name" value="PAS-like_dom_sf"/>
</dbReference>
<organism evidence="19 20">
    <name type="scientific">Bradyrhizobium canariense</name>
    <dbReference type="NCBI Taxonomy" id="255045"/>
    <lineage>
        <taxon>Bacteria</taxon>
        <taxon>Pseudomonadati</taxon>
        <taxon>Pseudomonadota</taxon>
        <taxon>Alphaproteobacteria</taxon>
        <taxon>Hyphomicrobiales</taxon>
        <taxon>Nitrobacteraceae</taxon>
        <taxon>Bradyrhizobium</taxon>
    </lineage>
</organism>
<evidence type="ECO:0000313" key="19">
    <source>
        <dbReference type="EMBL" id="OSJ06456.1"/>
    </source>
</evidence>
<accession>A0A1X3FHD8</accession>
<dbReference type="SUPFAM" id="SSF55874">
    <property type="entry name" value="ATPase domain of HSP90 chaperone/DNA topoisomerase II/histidine kinase"/>
    <property type="match status" value="1"/>
</dbReference>
<dbReference type="PANTHER" id="PTHR43304:SF1">
    <property type="entry name" value="PAC DOMAIN-CONTAINING PROTEIN"/>
    <property type="match status" value="1"/>
</dbReference>
<evidence type="ECO:0000256" key="8">
    <source>
        <dbReference type="ARBA" id="ARBA00022692"/>
    </source>
</evidence>
<evidence type="ECO:0000256" key="13">
    <source>
        <dbReference type="ARBA" id="ARBA00022989"/>
    </source>
</evidence>
<dbReference type="Pfam" id="PF02518">
    <property type="entry name" value="HATPase_c"/>
    <property type="match status" value="1"/>
</dbReference>
<dbReference type="InterPro" id="IPR001610">
    <property type="entry name" value="PAC"/>
</dbReference>
<dbReference type="PROSITE" id="PS50109">
    <property type="entry name" value="HIS_KIN"/>
    <property type="match status" value="1"/>
</dbReference>
<evidence type="ECO:0000313" key="20">
    <source>
        <dbReference type="Proteomes" id="UP000193553"/>
    </source>
</evidence>
<feature type="domain" description="PAC" evidence="18">
    <location>
        <begin position="393"/>
        <end position="445"/>
    </location>
</feature>
<feature type="domain" description="PAC" evidence="18">
    <location>
        <begin position="527"/>
        <end position="579"/>
    </location>
</feature>
<dbReference type="Pfam" id="PF08447">
    <property type="entry name" value="PAS_3"/>
    <property type="match status" value="2"/>
</dbReference>
<dbReference type="Proteomes" id="UP000193553">
    <property type="component" value="Unassembled WGS sequence"/>
</dbReference>